<evidence type="ECO:0000313" key="9">
    <source>
        <dbReference type="EMBL" id="MFC6035748.1"/>
    </source>
</evidence>
<dbReference type="PANTHER" id="PTHR30121:SF12">
    <property type="entry name" value="TYPE IV SECRETION SYSTEM PROTEIN CAGE"/>
    <property type="match status" value="1"/>
</dbReference>
<protein>
    <recommendedName>
        <fullName evidence="5">Type IV secretion system protein virB4</fullName>
    </recommendedName>
</protein>
<evidence type="ECO:0000256" key="2">
    <source>
        <dbReference type="ARBA" id="ARBA00022741"/>
    </source>
</evidence>
<keyword evidence="2" id="KW-0547">Nucleotide-binding</keyword>
<dbReference type="InterPro" id="IPR051162">
    <property type="entry name" value="T4SS_component"/>
</dbReference>
<sequence length="806" mass="89108">MGNRVQHKAATRLARREEKAGARLPYRRHLDGSSLLLRDGGLMQTLHVTGLAFETADTEELNHRQAVRDVMLRTINNHQFTLHHHIIRRRVSPSLESAFPDPVSGGIDRLWQARLGERRLFVNELFLTLVYRPKAGKRGLLTRLSAGRATAGAQEAQALKALNGARESLMASLGPYGARLLQCQEEEGRLYSEPLAFLSLLYNGDLQPVLAPSEDCGNYIPYKRTSFGADALEQRGAGQESSSLAAIISVKDYPSVTTPGVIDNLLRLPFELVVSESFHFADRQAAQERIDLALRRLRAADDDTVTLKRGLKAAKDDAASGAAGFGEHHMTVMARAEDMEALDNAAAQTQAALADIGAIAVREDLNLEPSFWAQFPGNEDYIARRAMISTANFAGLCSMHGFPIGAAEDNFWGAPVTIFETTASTPYYFDFHEGDLGNFLMIGPSGSGKTVFLNFLLAQTRKLNSRIIFFDKDRGAEIFLRAIGGHYDILREGEPSGFNPLAIADTPANRAFLRAFIARLVTAPGLELTPEERSLIADAVDSNFEQDLSFRRLRYFVELLSGASRSVSGGLAARMARWHGAGEYAWLFDNPSDHLRIDSPVLGFDMTDILDAPDLRGPAMMYLFHRIGQRLDGARTAIVIDEGWKALDDEVFSRRLKDWLKTIRKRNGIVGFVTQSARDALDSQISATITEQTASQFFLPNPRAQEKEYCGGFGLTAHEFDIVKSLPEQSRCVLIKKGGHSVVARLDLSDLPGVLKILSGREESVRLVDRLRRDHGDDPTAWLPPFLGRDAKAFGMKPRAYREAAE</sequence>
<evidence type="ECO:0000259" key="8">
    <source>
        <dbReference type="Pfam" id="PF19044"/>
    </source>
</evidence>
<feature type="compositionally biased region" description="Basic residues" evidence="6">
    <location>
        <begin position="1"/>
        <end position="10"/>
    </location>
</feature>
<comment type="caution">
    <text evidence="9">The sequence shown here is derived from an EMBL/GenBank/DDBJ whole genome shotgun (WGS) entry which is preliminary data.</text>
</comment>
<accession>A0ABW1KZ75</accession>
<dbReference type="InterPro" id="IPR018145">
    <property type="entry name" value="CagE_TrbE_VirB_cntrl_dom"/>
</dbReference>
<name>A0ABW1KZ75_9PROT</name>
<dbReference type="EMBL" id="JBHPON010000001">
    <property type="protein sequence ID" value="MFC6035748.1"/>
    <property type="molecule type" value="Genomic_DNA"/>
</dbReference>
<dbReference type="SUPFAM" id="SSF52540">
    <property type="entry name" value="P-loop containing nucleoside triphosphate hydrolases"/>
    <property type="match status" value="1"/>
</dbReference>
<dbReference type="Gene3D" id="3.40.50.300">
    <property type="entry name" value="P-loop containing nucleotide triphosphate hydrolases"/>
    <property type="match status" value="2"/>
</dbReference>
<organism evidence="9 10">
    <name type="scientific">Hyphococcus aureus</name>
    <dbReference type="NCBI Taxonomy" id="2666033"/>
    <lineage>
        <taxon>Bacteria</taxon>
        <taxon>Pseudomonadati</taxon>
        <taxon>Pseudomonadota</taxon>
        <taxon>Alphaproteobacteria</taxon>
        <taxon>Parvularculales</taxon>
        <taxon>Parvularculaceae</taxon>
        <taxon>Hyphococcus</taxon>
    </lineage>
</organism>
<dbReference type="InterPro" id="IPR043964">
    <property type="entry name" value="P-loop_TraG"/>
</dbReference>
<evidence type="ECO:0000259" key="7">
    <source>
        <dbReference type="Pfam" id="PF03135"/>
    </source>
</evidence>
<evidence type="ECO:0000256" key="5">
    <source>
        <dbReference type="ARBA" id="ARBA00023635"/>
    </source>
</evidence>
<dbReference type="NCBIfam" id="TIGR00929">
    <property type="entry name" value="VirB4_CagE"/>
    <property type="match status" value="1"/>
</dbReference>
<dbReference type="Pfam" id="PF03135">
    <property type="entry name" value="CagE_TrbE_VirB"/>
    <property type="match status" value="1"/>
</dbReference>
<evidence type="ECO:0000256" key="6">
    <source>
        <dbReference type="SAM" id="MobiDB-lite"/>
    </source>
</evidence>
<dbReference type="Proteomes" id="UP001596116">
    <property type="component" value="Unassembled WGS sequence"/>
</dbReference>
<keyword evidence="10" id="KW-1185">Reference proteome</keyword>
<keyword evidence="3" id="KW-0067">ATP-binding</keyword>
<keyword evidence="4" id="KW-0843">Virulence</keyword>
<evidence type="ECO:0000256" key="1">
    <source>
        <dbReference type="ARBA" id="ARBA00006512"/>
    </source>
</evidence>
<dbReference type="InterPro" id="IPR004346">
    <property type="entry name" value="CagE_TrbE_VirB"/>
</dbReference>
<dbReference type="Pfam" id="PF19044">
    <property type="entry name" value="P-loop_TraG"/>
    <property type="match status" value="1"/>
</dbReference>
<reference evidence="9 10" key="1">
    <citation type="submission" date="2024-09" db="EMBL/GenBank/DDBJ databases">
        <authorList>
            <person name="Zhang Z.-H."/>
        </authorList>
    </citation>
    <scope>NUCLEOTIDE SEQUENCE [LARGE SCALE GENOMIC DNA]</scope>
    <source>
        <strain evidence="9 10">HHTR114</strain>
    </source>
</reference>
<feature type="domain" description="TraG P-loop" evidence="8">
    <location>
        <begin position="577"/>
        <end position="694"/>
    </location>
</feature>
<gene>
    <name evidence="9" type="ORF">ACFMB1_09355</name>
</gene>
<comment type="similarity">
    <text evidence="1">Belongs to the TrbE/VirB4 family.</text>
</comment>
<feature type="domain" description="CagE TrbE VirB component of type IV transporter system central" evidence="7">
    <location>
        <begin position="181"/>
        <end position="384"/>
    </location>
</feature>
<evidence type="ECO:0000313" key="10">
    <source>
        <dbReference type="Proteomes" id="UP001596116"/>
    </source>
</evidence>
<evidence type="ECO:0000256" key="3">
    <source>
        <dbReference type="ARBA" id="ARBA00022840"/>
    </source>
</evidence>
<dbReference type="InterPro" id="IPR027417">
    <property type="entry name" value="P-loop_NTPase"/>
</dbReference>
<proteinExistence type="inferred from homology"/>
<evidence type="ECO:0000256" key="4">
    <source>
        <dbReference type="ARBA" id="ARBA00023026"/>
    </source>
</evidence>
<dbReference type="RefSeq" id="WP_379878708.1">
    <property type="nucleotide sequence ID" value="NZ_JBHPON010000001.1"/>
</dbReference>
<feature type="region of interest" description="Disordered" evidence="6">
    <location>
        <begin position="1"/>
        <end position="20"/>
    </location>
</feature>
<dbReference type="PANTHER" id="PTHR30121">
    <property type="entry name" value="UNCHARACTERIZED PROTEIN YJGR-RELATED"/>
    <property type="match status" value="1"/>
</dbReference>